<feature type="domain" description="HTH cro/C1-type" evidence="1">
    <location>
        <begin position="23"/>
        <end position="77"/>
    </location>
</feature>
<evidence type="ECO:0000313" key="2">
    <source>
        <dbReference type="EMBL" id="HIH33575.1"/>
    </source>
</evidence>
<dbReference type="Proteomes" id="UP000527315">
    <property type="component" value="Unassembled WGS sequence"/>
</dbReference>
<dbReference type="InterPro" id="IPR001387">
    <property type="entry name" value="Cro/C1-type_HTH"/>
</dbReference>
<dbReference type="Pfam" id="PF01381">
    <property type="entry name" value="HTH_3"/>
    <property type="match status" value="1"/>
</dbReference>
<evidence type="ECO:0000313" key="3">
    <source>
        <dbReference type="Proteomes" id="UP000527315"/>
    </source>
</evidence>
<dbReference type="AlphaFoldDB" id="A0A7J4KYP1"/>
<protein>
    <submittedName>
        <fullName evidence="2">Helix-turn-helix domain-containing protein</fullName>
    </submittedName>
</protein>
<gene>
    <name evidence="2" type="ORF">HA227_04985</name>
</gene>
<dbReference type="PROSITE" id="PS50943">
    <property type="entry name" value="HTH_CROC1"/>
    <property type="match status" value="1"/>
</dbReference>
<accession>A0A7J4KYP1</accession>
<organism evidence="2 3">
    <name type="scientific">Candidatus Iainarchaeum sp</name>
    <dbReference type="NCBI Taxonomy" id="3101447"/>
    <lineage>
        <taxon>Archaea</taxon>
        <taxon>Candidatus Iainarchaeota</taxon>
        <taxon>Candidatus Iainarchaeia</taxon>
        <taxon>Candidatus Iainarchaeales</taxon>
        <taxon>Candidatus Iainarchaeaceae</taxon>
        <taxon>Candidatus Iainarchaeum</taxon>
    </lineage>
</organism>
<dbReference type="InterPro" id="IPR017271">
    <property type="entry name" value="Tscrpt_reg_HTH_MJ1545_prd"/>
</dbReference>
<comment type="caution">
    <text evidence="2">The sequence shown here is derived from an EMBL/GenBank/DDBJ whole genome shotgun (WGS) entry which is preliminary data.</text>
</comment>
<dbReference type="SMART" id="SM00530">
    <property type="entry name" value="HTH_XRE"/>
    <property type="match status" value="1"/>
</dbReference>
<name>A0A7J4KYP1_9ARCH</name>
<reference evidence="3" key="1">
    <citation type="journal article" date="2020" name="bioRxiv">
        <title>A rank-normalized archaeal taxonomy based on genome phylogeny resolves widespread incomplete and uneven classifications.</title>
        <authorList>
            <person name="Rinke C."/>
            <person name="Chuvochina M."/>
            <person name="Mussig A.J."/>
            <person name="Chaumeil P.-A."/>
            <person name="Waite D.W."/>
            <person name="Whitman W.B."/>
            <person name="Parks D.H."/>
            <person name="Hugenholtz P."/>
        </authorList>
    </citation>
    <scope>NUCLEOTIDE SEQUENCE [LARGE SCALE GENOMIC DNA]</scope>
</reference>
<sequence length="236" mass="26177">MAEKLETIIAGEICLSKEPGSSMKKWREIFGISQTELAQFLKVSSSTISDYEGGRRKSPGIGVVSRLVESLITIDKKQGGKVVKQLERDFKPKEEIFNTHEFFASMPAKEFASKIEAECIANPSKLKEMQIYGYTIIDSLKAILDVPVQDYIQLFGKTPERALIFTQVESGRSPMIAVKVGRFSTEMRPSIVVLHGPEAGKVDALAVKIAEAEKIPLLVTKKPIEEIAKALKEFES</sequence>
<proteinExistence type="predicted"/>
<dbReference type="CDD" id="cd00093">
    <property type="entry name" value="HTH_XRE"/>
    <property type="match status" value="1"/>
</dbReference>
<evidence type="ECO:0000259" key="1">
    <source>
        <dbReference type="PROSITE" id="PS50943"/>
    </source>
</evidence>
<dbReference type="PIRSF" id="PIRSF037724">
    <property type="entry name" value="TF_HTH_MJ1545_prd"/>
    <property type="match status" value="1"/>
</dbReference>
<dbReference type="Gene3D" id="1.10.260.40">
    <property type="entry name" value="lambda repressor-like DNA-binding domains"/>
    <property type="match status" value="1"/>
</dbReference>
<dbReference type="InterPro" id="IPR010982">
    <property type="entry name" value="Lambda_DNA-bd_dom_sf"/>
</dbReference>
<dbReference type="EMBL" id="DUFJ01000109">
    <property type="protein sequence ID" value="HIH33575.1"/>
    <property type="molecule type" value="Genomic_DNA"/>
</dbReference>
<dbReference type="GO" id="GO:0003677">
    <property type="term" value="F:DNA binding"/>
    <property type="evidence" value="ECO:0007669"/>
    <property type="project" value="InterPro"/>
</dbReference>
<dbReference type="SUPFAM" id="SSF47413">
    <property type="entry name" value="lambda repressor-like DNA-binding domains"/>
    <property type="match status" value="1"/>
</dbReference>